<protein>
    <submittedName>
        <fullName evidence="1">Uncharacterized protein</fullName>
    </submittedName>
</protein>
<proteinExistence type="predicted"/>
<accession>A0AC59YGI9</accession>
<organism evidence="1 2">
    <name type="scientific">Rangifer tarandus platyrhynchus</name>
    <name type="common">Svalbard reindeer</name>
    <dbReference type="NCBI Taxonomy" id="3082113"/>
    <lineage>
        <taxon>Eukaryota</taxon>
        <taxon>Metazoa</taxon>
        <taxon>Chordata</taxon>
        <taxon>Craniata</taxon>
        <taxon>Vertebrata</taxon>
        <taxon>Euteleostomi</taxon>
        <taxon>Mammalia</taxon>
        <taxon>Eutheria</taxon>
        <taxon>Laurasiatheria</taxon>
        <taxon>Artiodactyla</taxon>
        <taxon>Ruminantia</taxon>
        <taxon>Pecora</taxon>
        <taxon>Cervidae</taxon>
        <taxon>Odocoileinae</taxon>
        <taxon>Rangifer</taxon>
    </lineage>
</organism>
<evidence type="ECO:0000313" key="2">
    <source>
        <dbReference type="Proteomes" id="UP001162501"/>
    </source>
</evidence>
<sequence length="96" mass="9841">SRGPKRAARTTGSEDAGLPPPPGGGAPAARGGRPAGPGTSLPARRPRSAETASGTDASATVPASRNSGAELWRWDPLGCRLHHREDSPHQWACSDP</sequence>
<reference evidence="1" key="1">
    <citation type="submission" date="2023-05" db="EMBL/GenBank/DDBJ databases">
        <authorList>
            <consortium name="ELIXIR-Norway"/>
        </authorList>
    </citation>
    <scope>NUCLEOTIDE SEQUENCE</scope>
</reference>
<reference evidence="1" key="2">
    <citation type="submission" date="2025-03" db="EMBL/GenBank/DDBJ databases">
        <authorList>
            <consortium name="ELIXIR-Norway"/>
            <consortium name="Elixir Norway"/>
        </authorList>
    </citation>
    <scope>NUCLEOTIDE SEQUENCE</scope>
</reference>
<feature type="non-terminal residue" evidence="1">
    <location>
        <position position="1"/>
    </location>
</feature>
<gene>
    <name evidence="1" type="ORF">MRATA1EN22A_LOCUS5811</name>
</gene>
<dbReference type="Proteomes" id="UP001162501">
    <property type="component" value="Chromosome 15"/>
</dbReference>
<feature type="non-terminal residue" evidence="1">
    <location>
        <position position="96"/>
    </location>
</feature>
<name>A0AC59YGI9_RANTA</name>
<evidence type="ECO:0000313" key="1">
    <source>
        <dbReference type="EMBL" id="CAM9672271.1"/>
    </source>
</evidence>
<dbReference type="EMBL" id="OX596099">
    <property type="protein sequence ID" value="CAM9672271.1"/>
    <property type="molecule type" value="Genomic_DNA"/>
</dbReference>